<dbReference type="CDD" id="cd12148">
    <property type="entry name" value="fungal_TF_MHR"/>
    <property type="match status" value="1"/>
</dbReference>
<dbReference type="InterPro" id="IPR050613">
    <property type="entry name" value="Sec_Metabolite_Reg"/>
</dbReference>
<feature type="compositionally biased region" description="Basic and acidic residues" evidence="4">
    <location>
        <begin position="13"/>
        <end position="30"/>
    </location>
</feature>
<dbReference type="OrthoDB" id="424974at2759"/>
<accession>A0A4U0TP71</accession>
<evidence type="ECO:0000256" key="3">
    <source>
        <dbReference type="ARBA" id="ARBA00023242"/>
    </source>
</evidence>
<keyword evidence="2" id="KW-0479">Metal-binding</keyword>
<reference evidence="5 6" key="1">
    <citation type="submission" date="2017-03" db="EMBL/GenBank/DDBJ databases">
        <title>Genomes of endolithic fungi from Antarctica.</title>
        <authorList>
            <person name="Coleine C."/>
            <person name="Masonjones S."/>
            <person name="Stajich J.E."/>
        </authorList>
    </citation>
    <scope>NUCLEOTIDE SEQUENCE [LARGE SCALE GENOMIC DNA]</scope>
    <source>
        <strain evidence="5 6">CCFEE 6315</strain>
    </source>
</reference>
<feature type="compositionally biased region" description="Polar residues" evidence="4">
    <location>
        <begin position="33"/>
        <end position="45"/>
    </location>
</feature>
<evidence type="ECO:0000313" key="6">
    <source>
        <dbReference type="Proteomes" id="UP000308549"/>
    </source>
</evidence>
<sequence>MVPGGGSPGQEGIRSDVKDGQEGERDEKPDLLMQTSNPASGTVEPNESAEPGTLNRLIAPTFWTELSDAVSGLRDALEETKLDDESTPESLNDQHSKSDAASSEAEVRRFSGSGAVLFANMSADPSTKTLDWLPPATKTFLITTYRDRVDPIIKPTHWPTVAMTIGFGMELVSTARLGHGPRALEAAICLHAACILSEEELNGRDAILSRCRLAAEQCLNEAGLLSTMDFTVLQAFAIYVATLRLCQCNADQWTLLACVIRIASAQGLNAKGDARESVLDREIRLRLWFNIGLLDLQAAFDRGTKPLLSTEDFPAWPADIDDDQLALTPSEDNQTSPSSPFTSMTFPLMTYLAMITQHRLSNINVLQPGRLDPLTDLEIWHEKVQITTTFETHAANLSQQFQNLGSRAKTFDRLIARSAQYILSNIRMVLHRPIYPPVQGRPPPDQELNLLQHSTMLIEHSLSRDDVADEEFKAWSTWVPWYALAVLLAELCRCQQTPEAERGWRVAERGYVTYSQQVADGQAGLLWKPLERLMQRARAVWRRAPFGLGMGGADAEVRAGGEIVKKESESGGSSSELGGQSGSANYLDPLLMPVAESDEAMSWFDWEYFLEGFGDDSMMQI</sequence>
<keyword evidence="6" id="KW-1185">Reference proteome</keyword>
<dbReference type="GO" id="GO:0005634">
    <property type="term" value="C:nucleus"/>
    <property type="evidence" value="ECO:0007669"/>
    <property type="project" value="UniProtKB-SubCell"/>
</dbReference>
<comment type="subcellular location">
    <subcellularLocation>
        <location evidence="1">Nucleus</location>
    </subcellularLocation>
</comment>
<gene>
    <name evidence="5" type="ORF">B0A50_07028</name>
</gene>
<dbReference type="EMBL" id="NAJL01000051">
    <property type="protein sequence ID" value="TKA23747.1"/>
    <property type="molecule type" value="Genomic_DNA"/>
</dbReference>
<dbReference type="Proteomes" id="UP000308549">
    <property type="component" value="Unassembled WGS sequence"/>
</dbReference>
<proteinExistence type="predicted"/>
<dbReference type="PANTHER" id="PTHR31001">
    <property type="entry name" value="UNCHARACTERIZED TRANSCRIPTIONAL REGULATORY PROTEIN"/>
    <property type="match status" value="1"/>
</dbReference>
<comment type="caution">
    <text evidence="5">The sequence shown here is derived from an EMBL/GenBank/DDBJ whole genome shotgun (WGS) entry which is preliminary data.</text>
</comment>
<dbReference type="AlphaFoldDB" id="A0A4U0TP71"/>
<evidence type="ECO:0000313" key="5">
    <source>
        <dbReference type="EMBL" id="TKA23747.1"/>
    </source>
</evidence>
<feature type="region of interest" description="Disordered" evidence="4">
    <location>
        <begin position="80"/>
        <end position="106"/>
    </location>
</feature>
<dbReference type="PANTHER" id="PTHR31001:SF50">
    <property type="entry name" value="ZN(II)2CYS6 TRANSCRIPTION FACTOR (EUROFUNG)"/>
    <property type="match status" value="1"/>
</dbReference>
<evidence type="ECO:0008006" key="7">
    <source>
        <dbReference type="Google" id="ProtNLM"/>
    </source>
</evidence>
<evidence type="ECO:0000256" key="4">
    <source>
        <dbReference type="SAM" id="MobiDB-lite"/>
    </source>
</evidence>
<keyword evidence="3" id="KW-0539">Nucleus</keyword>
<organism evidence="5 6">
    <name type="scientific">Salinomyces thailandicus</name>
    <dbReference type="NCBI Taxonomy" id="706561"/>
    <lineage>
        <taxon>Eukaryota</taxon>
        <taxon>Fungi</taxon>
        <taxon>Dikarya</taxon>
        <taxon>Ascomycota</taxon>
        <taxon>Pezizomycotina</taxon>
        <taxon>Dothideomycetes</taxon>
        <taxon>Dothideomycetidae</taxon>
        <taxon>Mycosphaerellales</taxon>
        <taxon>Teratosphaeriaceae</taxon>
        <taxon>Salinomyces</taxon>
    </lineage>
</organism>
<evidence type="ECO:0000256" key="2">
    <source>
        <dbReference type="ARBA" id="ARBA00022723"/>
    </source>
</evidence>
<feature type="region of interest" description="Disordered" evidence="4">
    <location>
        <begin position="1"/>
        <end position="54"/>
    </location>
</feature>
<name>A0A4U0TP71_9PEZI</name>
<protein>
    <recommendedName>
        <fullName evidence="7">Transcription factor domain-containing protein</fullName>
    </recommendedName>
</protein>
<evidence type="ECO:0000256" key="1">
    <source>
        <dbReference type="ARBA" id="ARBA00004123"/>
    </source>
</evidence>
<dbReference type="GO" id="GO:0046872">
    <property type="term" value="F:metal ion binding"/>
    <property type="evidence" value="ECO:0007669"/>
    <property type="project" value="UniProtKB-KW"/>
</dbReference>